<gene>
    <name evidence="2" type="ORF">COLO4_05295</name>
</gene>
<dbReference type="Proteomes" id="UP000187203">
    <property type="component" value="Unassembled WGS sequence"/>
</dbReference>
<name>A0A1R3KRC1_9ROSI</name>
<reference evidence="3" key="1">
    <citation type="submission" date="2013-09" db="EMBL/GenBank/DDBJ databases">
        <title>Corchorus olitorius genome sequencing.</title>
        <authorList>
            <person name="Alam M."/>
            <person name="Haque M.S."/>
            <person name="Islam M.S."/>
            <person name="Emdad E.M."/>
            <person name="Islam M.M."/>
            <person name="Ahmed B."/>
            <person name="Halim A."/>
            <person name="Hossen Q.M.M."/>
            <person name="Hossain M.Z."/>
            <person name="Ahmed R."/>
            <person name="Khan M.M."/>
            <person name="Islam R."/>
            <person name="Rashid M.M."/>
            <person name="Khan S.A."/>
            <person name="Rahman M.S."/>
            <person name="Alam M."/>
            <person name="Yahiya A.S."/>
            <person name="Khan M.S."/>
            <person name="Azam M.S."/>
            <person name="Haque T."/>
            <person name="Lashkar M.Z.H."/>
            <person name="Akhand A.I."/>
            <person name="Morshed G."/>
            <person name="Roy S."/>
            <person name="Uddin K.S."/>
            <person name="Rabeya T."/>
            <person name="Hossain A.S."/>
            <person name="Chowdhury A."/>
            <person name="Snigdha A.R."/>
            <person name="Mortoza M.S."/>
            <person name="Matin S.A."/>
            <person name="Hoque S.M.E."/>
            <person name="Islam M.K."/>
            <person name="Roy D.K."/>
            <person name="Haider R."/>
            <person name="Moosa M.M."/>
            <person name="Elias S.M."/>
            <person name="Hasan A.M."/>
            <person name="Jahan S."/>
            <person name="Shafiuddin M."/>
            <person name="Mahmood N."/>
            <person name="Shommy N.S."/>
        </authorList>
    </citation>
    <scope>NUCLEOTIDE SEQUENCE [LARGE SCALE GENOMIC DNA]</scope>
    <source>
        <strain evidence="3">cv. O-4</strain>
    </source>
</reference>
<proteinExistence type="predicted"/>
<dbReference type="Gene3D" id="2.120.10.80">
    <property type="entry name" value="Kelch-type beta propeller"/>
    <property type="match status" value="1"/>
</dbReference>
<dbReference type="EMBL" id="AWUE01012290">
    <property type="protein sequence ID" value="OMP09621.1"/>
    <property type="molecule type" value="Genomic_DNA"/>
</dbReference>
<evidence type="ECO:0000313" key="2">
    <source>
        <dbReference type="EMBL" id="OMP09621.1"/>
    </source>
</evidence>
<keyword evidence="3" id="KW-1185">Reference proteome</keyword>
<dbReference type="OrthoDB" id="1480588at2759"/>
<accession>A0A1R3KRC1</accession>
<dbReference type="SUPFAM" id="SSF117281">
    <property type="entry name" value="Kelch motif"/>
    <property type="match status" value="1"/>
</dbReference>
<feature type="region of interest" description="Disordered" evidence="1">
    <location>
        <begin position="1"/>
        <end position="31"/>
    </location>
</feature>
<feature type="compositionally biased region" description="Polar residues" evidence="1">
    <location>
        <begin position="15"/>
        <end position="31"/>
    </location>
</feature>
<organism evidence="2 3">
    <name type="scientific">Corchorus olitorius</name>
    <dbReference type="NCBI Taxonomy" id="93759"/>
    <lineage>
        <taxon>Eukaryota</taxon>
        <taxon>Viridiplantae</taxon>
        <taxon>Streptophyta</taxon>
        <taxon>Embryophyta</taxon>
        <taxon>Tracheophyta</taxon>
        <taxon>Spermatophyta</taxon>
        <taxon>Magnoliopsida</taxon>
        <taxon>eudicotyledons</taxon>
        <taxon>Gunneridae</taxon>
        <taxon>Pentapetalae</taxon>
        <taxon>rosids</taxon>
        <taxon>malvids</taxon>
        <taxon>Malvales</taxon>
        <taxon>Malvaceae</taxon>
        <taxon>Grewioideae</taxon>
        <taxon>Apeibeae</taxon>
        <taxon>Corchorus</taxon>
    </lineage>
</organism>
<sequence>MGRRRGRKYGKGNFAPQSETADGKVSETSSTMAVDGKEKRIFDLLYMREGKYQQILNELSLQKIDGEDQGVVSVNANFKDLPIITAEPTAKPLKSYSNRAAVVGLDSRIYSIGGSCSNGDGSLGEWHLLRPLADFDAYGPVAPMNVVLDDPRDARNKLILVHIEASKTLYAYNVRKNDWAPFDEEFGSAPAKPLYGECKLSPVYAMCATNAVVGDFLYCYSNPPGRFFAYHLKQKVWYHVPGILDILESDRRRFRTIVYNNSPKLFHLGGNTLCFLWCYSCYCLVRELPGVVIGCAKFKVEFDEKEAIFSVTEQRLGYFDHKVDATYRIRYALL</sequence>
<protein>
    <submittedName>
        <fullName evidence="2">Kelch-type beta propeller</fullName>
    </submittedName>
</protein>
<dbReference type="AlphaFoldDB" id="A0A1R3KRC1"/>
<evidence type="ECO:0000313" key="3">
    <source>
        <dbReference type="Proteomes" id="UP000187203"/>
    </source>
</evidence>
<evidence type="ECO:0000256" key="1">
    <source>
        <dbReference type="SAM" id="MobiDB-lite"/>
    </source>
</evidence>
<dbReference type="InterPro" id="IPR015915">
    <property type="entry name" value="Kelch-typ_b-propeller"/>
</dbReference>
<comment type="caution">
    <text evidence="2">The sequence shown here is derived from an EMBL/GenBank/DDBJ whole genome shotgun (WGS) entry which is preliminary data.</text>
</comment>
<feature type="compositionally biased region" description="Basic residues" evidence="1">
    <location>
        <begin position="1"/>
        <end position="10"/>
    </location>
</feature>